<dbReference type="PANTHER" id="PTHR24032:SF14">
    <property type="entry name" value="EGF-LIKE DOMAIN-CONTAINING PROTEIN-RELATED"/>
    <property type="match status" value="1"/>
</dbReference>
<dbReference type="InterPro" id="IPR013783">
    <property type="entry name" value="Ig-like_fold"/>
</dbReference>
<dbReference type="InterPro" id="IPR002909">
    <property type="entry name" value="IPT_dom"/>
</dbReference>
<dbReference type="Pfam" id="PF22933">
    <property type="entry name" value="ComC_SSD"/>
    <property type="match status" value="1"/>
</dbReference>
<gene>
    <name evidence="5" type="ORF">RB653_009891</name>
</gene>
<reference evidence="5 6" key="1">
    <citation type="submission" date="2023-11" db="EMBL/GenBank/DDBJ databases">
        <title>Dfirmibasis_genome.</title>
        <authorList>
            <person name="Edelbroek B."/>
            <person name="Kjellin J."/>
            <person name="Jerlstrom-Hultqvist J."/>
            <person name="Soderbom F."/>
        </authorList>
    </citation>
    <scope>NUCLEOTIDE SEQUENCE [LARGE SCALE GENOMIC DNA]</scope>
    <source>
        <strain evidence="5 6">TNS-C-14</strain>
    </source>
</reference>
<dbReference type="Gene3D" id="3.80.10.10">
    <property type="entry name" value="Ribonuclease Inhibitor"/>
    <property type="match status" value="1"/>
</dbReference>
<organism evidence="5 6">
    <name type="scientific">Dictyostelium firmibasis</name>
    <dbReference type="NCBI Taxonomy" id="79012"/>
    <lineage>
        <taxon>Eukaryota</taxon>
        <taxon>Amoebozoa</taxon>
        <taxon>Evosea</taxon>
        <taxon>Eumycetozoa</taxon>
        <taxon>Dictyostelia</taxon>
        <taxon>Dictyosteliales</taxon>
        <taxon>Dictyosteliaceae</taxon>
        <taxon>Dictyostelium</taxon>
    </lineage>
</organism>
<evidence type="ECO:0000256" key="1">
    <source>
        <dbReference type="PROSITE-ProRule" id="PRU00076"/>
    </source>
</evidence>
<evidence type="ECO:0000259" key="4">
    <source>
        <dbReference type="PROSITE" id="PS50026"/>
    </source>
</evidence>
<dbReference type="SUPFAM" id="SSF81296">
    <property type="entry name" value="E set domains"/>
    <property type="match status" value="2"/>
</dbReference>
<dbReference type="Gene3D" id="2.60.40.10">
    <property type="entry name" value="Immunoglobulins"/>
    <property type="match status" value="1"/>
</dbReference>
<dbReference type="SUPFAM" id="SSF52058">
    <property type="entry name" value="L domain-like"/>
    <property type="match status" value="1"/>
</dbReference>
<dbReference type="PANTHER" id="PTHR24032">
    <property type="entry name" value="EGF-LIKE DOMAIN-CONTAINING PROTEIN-RELATED-RELATED"/>
    <property type="match status" value="1"/>
</dbReference>
<name>A0AAN7U048_9MYCE</name>
<keyword evidence="1" id="KW-0245">EGF-like domain</keyword>
<feature type="signal peptide" evidence="3">
    <location>
        <begin position="1"/>
        <end position="23"/>
    </location>
</feature>
<comment type="caution">
    <text evidence="1">Lacks conserved residue(s) required for the propagation of feature annotation.</text>
</comment>
<dbReference type="PROSITE" id="PS00022">
    <property type="entry name" value="EGF_1"/>
    <property type="match status" value="1"/>
</dbReference>
<dbReference type="CDD" id="cd12087">
    <property type="entry name" value="TM_EGFR-like"/>
    <property type="match status" value="1"/>
</dbReference>
<keyword evidence="6" id="KW-1185">Reference proteome</keyword>
<dbReference type="InterPro" id="IPR014756">
    <property type="entry name" value="Ig_E-set"/>
</dbReference>
<keyword evidence="1" id="KW-1015">Disulfide bond</keyword>
<dbReference type="InterPro" id="IPR032675">
    <property type="entry name" value="LRR_dom_sf"/>
</dbReference>
<evidence type="ECO:0000313" key="6">
    <source>
        <dbReference type="Proteomes" id="UP001344447"/>
    </source>
</evidence>
<keyword evidence="2" id="KW-1133">Transmembrane helix</keyword>
<feature type="disulfide bond" evidence="1">
    <location>
        <begin position="644"/>
        <end position="653"/>
    </location>
</feature>
<keyword evidence="3" id="KW-0732">Signal</keyword>
<keyword evidence="2" id="KW-0812">Transmembrane</keyword>
<dbReference type="AlphaFoldDB" id="A0AAN7U048"/>
<dbReference type="InterPro" id="IPR000742">
    <property type="entry name" value="EGF"/>
</dbReference>
<evidence type="ECO:0000256" key="2">
    <source>
        <dbReference type="SAM" id="Phobius"/>
    </source>
</evidence>
<sequence length="1078" mass="120876">MMKLFSIFLIFFLAIPNARVGNAQNGLLTSEYGCINELYKTFNLLGGVARNSSDVTTFLFCNLTSIITCSNGYLSTLNFEGGENVLTIIGSEHINCFEKLNKIIINAPVNRDITSFIGKYNTEITLTNIDNISDFVLPSVSSKISLILYNDSVPFTFNITSLANFSSVKISSRSLELKNNIFQYPTSVFGDFLLYDIYSIPDLEDVTIPSLVYQLSSPNIATFSNFLTHNKIKNITISGKSGQRFYFPSFPIDSLLETLIINIDRLETYDTINISHLNKLKYLVIENNPNFKFGKTIPFKPYPRFSNTSNSMIKVTRDNFTNLPDFSLIYYENIILSENQIESPLPLWSKNYSHIKKLDVSNNSITGTIDKSYCNLRYLIVSKNQINTTILPSCFTCYFKDLGFVNNIFGSEVIPNFQNCTTLIPSIVYVDNKIYLVGSDLGFEWESIKTNDSLVYVRDDKDNIVNEKYLIYIIYYDIPKRVVEFNFTKSLVNNIFYLSTLGNPKPISIFLNSNGQVEIKGLYFSYKKSEIQVLFNYSFCQINSSSFDTIICTLSPISGKYSVNIATERGYSDFIVDLKVGNTSYIPQCPNDCSEPIGSCDYNTGICQCPSSDYNDDCSETIPAGCSIDCGMNGYCLDMKNCTCNDNYYGEKCEYTDVSIFAIDETTENGGITVLYGFFGNSFTDFQVYIGGKFCSINLVNESMINCKAPPGKGIVSISITINKYSYNISNIYKYLPISNNNNNGGGDTSNNNCINKCTSPTNGDCSNSICICKNGFQGYDCSSLTPPSKSNNTISNDGDTTITNQNTNYQINIQSLLEIDQNGKLIKTHLLKGNWNLTKSTQSSSIQNFIQTLSGDNNNCLITATLEEVKMKRVSNFAGINFTLDENSIKISISIKNYQYQSSLNTLQLTFESSILKNSESKNDDIQYDSNCNIIDNNKIEINNQEDQYSNYIIIEKNGKQLIGRIISRALSDGRSTFLNTLVLNKTNDSIITALQLPHCTKECIIDPDFQVLVKFNPNTCENQNKTNSKTAIIAGSVVGGVVFLSILGAVAFFKYKKNLEKQLGKRLAKMKRFQNK</sequence>
<dbReference type="PROSITE" id="PS50026">
    <property type="entry name" value="EGF_3"/>
    <property type="match status" value="1"/>
</dbReference>
<dbReference type="InterPro" id="IPR054484">
    <property type="entry name" value="ComC_SSD"/>
</dbReference>
<keyword evidence="2" id="KW-0472">Membrane</keyword>
<dbReference type="CDD" id="cd00603">
    <property type="entry name" value="IPT_PCSR"/>
    <property type="match status" value="1"/>
</dbReference>
<comment type="caution">
    <text evidence="5">The sequence shown here is derived from an EMBL/GenBank/DDBJ whole genome shotgun (WGS) entry which is preliminary data.</text>
</comment>
<dbReference type="Gene3D" id="2.10.25.10">
    <property type="entry name" value="Laminin"/>
    <property type="match status" value="1"/>
</dbReference>
<accession>A0AAN7U048</accession>
<protein>
    <recommendedName>
        <fullName evidence="4">EGF-like domain-containing protein</fullName>
    </recommendedName>
</protein>
<dbReference type="EMBL" id="JAVFKY010000006">
    <property type="protein sequence ID" value="KAK5574638.1"/>
    <property type="molecule type" value="Genomic_DNA"/>
</dbReference>
<feature type="disulfide bond" evidence="1">
    <location>
        <begin position="626"/>
        <end position="636"/>
    </location>
</feature>
<proteinExistence type="predicted"/>
<dbReference type="Pfam" id="PF01833">
    <property type="entry name" value="TIG"/>
    <property type="match status" value="2"/>
</dbReference>
<feature type="transmembrane region" description="Helical" evidence="2">
    <location>
        <begin position="1033"/>
        <end position="1055"/>
    </location>
</feature>
<dbReference type="InterPro" id="IPR053331">
    <property type="entry name" value="EGF-like_comC"/>
</dbReference>
<feature type="chain" id="PRO_5042845403" description="EGF-like domain-containing protein" evidence="3">
    <location>
        <begin position="24"/>
        <end position="1078"/>
    </location>
</feature>
<dbReference type="Proteomes" id="UP001344447">
    <property type="component" value="Unassembled WGS sequence"/>
</dbReference>
<feature type="domain" description="EGF-like" evidence="4">
    <location>
        <begin position="622"/>
        <end position="654"/>
    </location>
</feature>
<evidence type="ECO:0000313" key="5">
    <source>
        <dbReference type="EMBL" id="KAK5574638.1"/>
    </source>
</evidence>
<evidence type="ECO:0000256" key="3">
    <source>
        <dbReference type="SAM" id="SignalP"/>
    </source>
</evidence>